<keyword evidence="2" id="KW-1185">Reference proteome</keyword>
<proteinExistence type="predicted"/>
<name>A0A9D4LV91_DREPO</name>
<reference evidence="1" key="2">
    <citation type="submission" date="2020-11" db="EMBL/GenBank/DDBJ databases">
        <authorList>
            <person name="McCartney M.A."/>
            <person name="Auch B."/>
            <person name="Kono T."/>
            <person name="Mallez S."/>
            <person name="Becker A."/>
            <person name="Gohl D.M."/>
            <person name="Silverstein K.A.T."/>
            <person name="Koren S."/>
            <person name="Bechman K.B."/>
            <person name="Herman A."/>
            <person name="Abrahante J.E."/>
            <person name="Garbe J."/>
        </authorList>
    </citation>
    <scope>NUCLEOTIDE SEQUENCE</scope>
    <source>
        <strain evidence="1">Duluth1</strain>
        <tissue evidence="1">Whole animal</tissue>
    </source>
</reference>
<gene>
    <name evidence="1" type="ORF">DPMN_028742</name>
</gene>
<dbReference type="Proteomes" id="UP000828390">
    <property type="component" value="Unassembled WGS sequence"/>
</dbReference>
<comment type="caution">
    <text evidence="1">The sequence shown here is derived from an EMBL/GenBank/DDBJ whole genome shotgun (WGS) entry which is preliminary data.</text>
</comment>
<protein>
    <submittedName>
        <fullName evidence="1">Uncharacterized protein</fullName>
    </submittedName>
</protein>
<accession>A0A9D4LV91</accession>
<dbReference type="EMBL" id="JAIWYP010000002">
    <property type="protein sequence ID" value="KAH3865700.1"/>
    <property type="molecule type" value="Genomic_DNA"/>
</dbReference>
<dbReference type="AlphaFoldDB" id="A0A9D4LV91"/>
<reference evidence="1" key="1">
    <citation type="journal article" date="2019" name="bioRxiv">
        <title>The Genome of the Zebra Mussel, Dreissena polymorpha: A Resource for Invasive Species Research.</title>
        <authorList>
            <person name="McCartney M.A."/>
            <person name="Auch B."/>
            <person name="Kono T."/>
            <person name="Mallez S."/>
            <person name="Zhang Y."/>
            <person name="Obille A."/>
            <person name="Becker A."/>
            <person name="Abrahante J.E."/>
            <person name="Garbe J."/>
            <person name="Badalamenti J.P."/>
            <person name="Herman A."/>
            <person name="Mangelson H."/>
            <person name="Liachko I."/>
            <person name="Sullivan S."/>
            <person name="Sone E.D."/>
            <person name="Koren S."/>
            <person name="Silverstein K.A.T."/>
            <person name="Beckman K.B."/>
            <person name="Gohl D.M."/>
        </authorList>
    </citation>
    <scope>NUCLEOTIDE SEQUENCE</scope>
    <source>
        <strain evidence="1">Duluth1</strain>
        <tissue evidence="1">Whole animal</tissue>
    </source>
</reference>
<evidence type="ECO:0000313" key="2">
    <source>
        <dbReference type="Proteomes" id="UP000828390"/>
    </source>
</evidence>
<evidence type="ECO:0000313" key="1">
    <source>
        <dbReference type="EMBL" id="KAH3865700.1"/>
    </source>
</evidence>
<organism evidence="1 2">
    <name type="scientific">Dreissena polymorpha</name>
    <name type="common">Zebra mussel</name>
    <name type="synonym">Mytilus polymorpha</name>
    <dbReference type="NCBI Taxonomy" id="45954"/>
    <lineage>
        <taxon>Eukaryota</taxon>
        <taxon>Metazoa</taxon>
        <taxon>Spiralia</taxon>
        <taxon>Lophotrochozoa</taxon>
        <taxon>Mollusca</taxon>
        <taxon>Bivalvia</taxon>
        <taxon>Autobranchia</taxon>
        <taxon>Heteroconchia</taxon>
        <taxon>Euheterodonta</taxon>
        <taxon>Imparidentia</taxon>
        <taxon>Neoheterodontei</taxon>
        <taxon>Myida</taxon>
        <taxon>Dreissenoidea</taxon>
        <taxon>Dreissenidae</taxon>
        <taxon>Dreissena</taxon>
    </lineage>
</organism>
<sequence>MGDIKLKISSDETEYLELNERQNKTITGENLSDVRRVTPKMFTTNENDHRNPVALYKM</sequence>